<dbReference type="InterPro" id="IPR011009">
    <property type="entry name" value="Kinase-like_dom_sf"/>
</dbReference>
<organism evidence="4 5">
    <name type="scientific">Dentiscutata erythropus</name>
    <dbReference type="NCBI Taxonomy" id="1348616"/>
    <lineage>
        <taxon>Eukaryota</taxon>
        <taxon>Fungi</taxon>
        <taxon>Fungi incertae sedis</taxon>
        <taxon>Mucoromycota</taxon>
        <taxon>Glomeromycotina</taxon>
        <taxon>Glomeromycetes</taxon>
        <taxon>Diversisporales</taxon>
        <taxon>Gigasporaceae</taxon>
        <taxon>Dentiscutata</taxon>
    </lineage>
</organism>
<dbReference type="GO" id="GO:0005886">
    <property type="term" value="C:plasma membrane"/>
    <property type="evidence" value="ECO:0007669"/>
    <property type="project" value="TreeGrafter"/>
</dbReference>
<evidence type="ECO:0000256" key="2">
    <source>
        <dbReference type="ARBA" id="ARBA00022840"/>
    </source>
</evidence>
<dbReference type="InterPro" id="IPR000719">
    <property type="entry name" value="Prot_kinase_dom"/>
</dbReference>
<evidence type="ECO:0000256" key="1">
    <source>
        <dbReference type="ARBA" id="ARBA00022741"/>
    </source>
</evidence>
<dbReference type="PANTHER" id="PTHR27001">
    <property type="entry name" value="OS01G0253100 PROTEIN"/>
    <property type="match status" value="1"/>
</dbReference>
<comment type="caution">
    <text evidence="4">The sequence shown here is derived from an EMBL/GenBank/DDBJ whole genome shotgun (WGS) entry which is preliminary data.</text>
</comment>
<dbReference type="EMBL" id="CAJVPY010001634">
    <property type="protein sequence ID" value="CAG8530211.1"/>
    <property type="molecule type" value="Genomic_DNA"/>
</dbReference>
<sequence length="184" mass="21464">MFGICKYCKTDNTDISWCRSCDPVNSVCAGIYEVDKLIESILCSENHYNKIELHHKYSSIKLYGLTRDLETKNFMMVLKFADSGNLQQYLTLNFEQLDWKKKLVFLQKIAHELILIHKKEVVHRDFHIGNILIFSDFEPCISDWGLCASSAVYFEVDRPFSWLEKPKVTFRFTTCVRSGLTQVS</sequence>
<evidence type="ECO:0000313" key="4">
    <source>
        <dbReference type="EMBL" id="CAG8530211.1"/>
    </source>
</evidence>
<gene>
    <name evidence="4" type="ORF">DERYTH_LOCUS4306</name>
</gene>
<dbReference type="Pfam" id="PF07714">
    <property type="entry name" value="PK_Tyr_Ser-Thr"/>
    <property type="match status" value="1"/>
</dbReference>
<dbReference type="OrthoDB" id="6718656at2759"/>
<proteinExistence type="predicted"/>
<keyword evidence="2" id="KW-0067">ATP-binding</keyword>
<evidence type="ECO:0000313" key="5">
    <source>
        <dbReference type="Proteomes" id="UP000789405"/>
    </source>
</evidence>
<protein>
    <submittedName>
        <fullName evidence="4">9288_t:CDS:1</fullName>
    </submittedName>
</protein>
<dbReference type="SUPFAM" id="SSF56112">
    <property type="entry name" value="Protein kinase-like (PK-like)"/>
    <property type="match status" value="1"/>
</dbReference>
<evidence type="ECO:0000259" key="3">
    <source>
        <dbReference type="PROSITE" id="PS50011"/>
    </source>
</evidence>
<dbReference type="GO" id="GO:0005524">
    <property type="term" value="F:ATP binding"/>
    <property type="evidence" value="ECO:0007669"/>
    <property type="project" value="UniProtKB-KW"/>
</dbReference>
<dbReference type="AlphaFoldDB" id="A0A9N9AGN1"/>
<dbReference type="PANTHER" id="PTHR27001:SF927">
    <property type="entry name" value="OS12G0180500 PROTEIN"/>
    <property type="match status" value="1"/>
</dbReference>
<feature type="domain" description="Protein kinase" evidence="3">
    <location>
        <begin position="1"/>
        <end position="184"/>
    </location>
</feature>
<reference evidence="4" key="1">
    <citation type="submission" date="2021-06" db="EMBL/GenBank/DDBJ databases">
        <authorList>
            <person name="Kallberg Y."/>
            <person name="Tangrot J."/>
            <person name="Rosling A."/>
        </authorList>
    </citation>
    <scope>NUCLEOTIDE SEQUENCE</scope>
    <source>
        <strain evidence="4">MA453B</strain>
    </source>
</reference>
<dbReference type="Proteomes" id="UP000789405">
    <property type="component" value="Unassembled WGS sequence"/>
</dbReference>
<keyword evidence="1" id="KW-0547">Nucleotide-binding</keyword>
<dbReference type="InterPro" id="IPR001245">
    <property type="entry name" value="Ser-Thr/Tyr_kinase_cat_dom"/>
</dbReference>
<dbReference type="PROSITE" id="PS50011">
    <property type="entry name" value="PROTEIN_KINASE_DOM"/>
    <property type="match status" value="1"/>
</dbReference>
<accession>A0A9N9AGN1</accession>
<dbReference type="GO" id="GO:0004672">
    <property type="term" value="F:protein kinase activity"/>
    <property type="evidence" value="ECO:0007669"/>
    <property type="project" value="InterPro"/>
</dbReference>
<name>A0A9N9AGN1_9GLOM</name>
<dbReference type="Gene3D" id="1.10.510.10">
    <property type="entry name" value="Transferase(Phosphotransferase) domain 1"/>
    <property type="match status" value="1"/>
</dbReference>
<keyword evidence="5" id="KW-1185">Reference proteome</keyword>